<protein>
    <recommendedName>
        <fullName evidence="9">S-adenosyl-L-methionine-dependent tRNA 4-demethylwyosine synthase</fullName>
        <ecNumber evidence="9">4.1.3.44</ecNumber>
    </recommendedName>
    <alternativeName>
        <fullName evidence="9">tRNA wyosine derivatives biosynthesis protein Taw1</fullName>
    </alternativeName>
</protein>
<accession>A0A7L9FL53</accession>
<feature type="binding site" evidence="9">
    <location>
        <position position="72"/>
    </location>
    <ligand>
        <name>[4Fe-4S] cluster</name>
        <dbReference type="ChEBI" id="CHEBI:49883"/>
        <label>2</label>
        <note>4Fe-4S-S-AdoMet</note>
    </ligand>
</feature>
<evidence type="ECO:0000256" key="5">
    <source>
        <dbReference type="ARBA" id="ARBA00023004"/>
    </source>
</evidence>
<dbReference type="GO" id="GO:0051539">
    <property type="term" value="F:4 iron, 4 sulfur cluster binding"/>
    <property type="evidence" value="ECO:0007669"/>
    <property type="project" value="UniProtKB-UniRule"/>
</dbReference>
<gene>
    <name evidence="9" type="primary">taw1</name>
    <name evidence="11" type="ORF">IG193_02975</name>
</gene>
<dbReference type="SFLD" id="SFLDF00284">
    <property type="entry name" value="tRNA_wybutosine-synthesizing"/>
    <property type="match status" value="1"/>
</dbReference>
<comment type="catalytic activity">
    <reaction evidence="8 9">
        <text>N(1)-methylguanosine(37) in tRNA(Phe) + pyruvate + S-adenosyl-L-methionine = 4-demethylwyosine(37) in tRNA(Phe) + 5'-deoxyadenosine + L-methionine + CO2 + H2O</text>
        <dbReference type="Rhea" id="RHEA:36347"/>
        <dbReference type="Rhea" id="RHEA-COMP:10164"/>
        <dbReference type="Rhea" id="RHEA-COMP:10165"/>
        <dbReference type="ChEBI" id="CHEBI:15361"/>
        <dbReference type="ChEBI" id="CHEBI:15377"/>
        <dbReference type="ChEBI" id="CHEBI:16526"/>
        <dbReference type="ChEBI" id="CHEBI:17319"/>
        <dbReference type="ChEBI" id="CHEBI:57844"/>
        <dbReference type="ChEBI" id="CHEBI:59789"/>
        <dbReference type="ChEBI" id="CHEBI:64315"/>
        <dbReference type="ChEBI" id="CHEBI:73542"/>
        <dbReference type="EC" id="4.1.3.44"/>
    </reaction>
</comment>
<keyword evidence="4 9" id="KW-0479">Metal-binding</keyword>
<dbReference type="InParanoid" id="A0A7L9FL53"/>
<dbReference type="InterPro" id="IPR034556">
    <property type="entry name" value="tRNA_wybutosine-synthase"/>
</dbReference>
<dbReference type="NCBIfam" id="TIGR03972">
    <property type="entry name" value="rSAM_TYW1"/>
    <property type="match status" value="1"/>
</dbReference>
<dbReference type="HAMAP" id="MF_01921">
    <property type="entry name" value="TYW1_archaea"/>
    <property type="match status" value="1"/>
</dbReference>
<dbReference type="GO" id="GO:0046872">
    <property type="term" value="F:metal ion binding"/>
    <property type="evidence" value="ECO:0007669"/>
    <property type="project" value="UniProtKB-KW"/>
</dbReference>
<keyword evidence="5 9" id="KW-0408">Iron</keyword>
<dbReference type="GO" id="GO:0008033">
    <property type="term" value="P:tRNA processing"/>
    <property type="evidence" value="ECO:0007669"/>
    <property type="project" value="UniProtKB-UniRule"/>
</dbReference>
<dbReference type="SFLD" id="SFLDG01071">
    <property type="entry name" value="tRNA_wybutosine-synthesizing"/>
    <property type="match status" value="1"/>
</dbReference>
<dbReference type="SUPFAM" id="SSF102114">
    <property type="entry name" value="Radical SAM enzymes"/>
    <property type="match status" value="1"/>
</dbReference>
<dbReference type="AlphaFoldDB" id="A0A7L9FL53"/>
<organism evidence="11 12">
    <name type="scientific">Infirmifilum lucidum</name>
    <dbReference type="NCBI Taxonomy" id="2776706"/>
    <lineage>
        <taxon>Archaea</taxon>
        <taxon>Thermoproteota</taxon>
        <taxon>Thermoprotei</taxon>
        <taxon>Thermofilales</taxon>
        <taxon>Thermofilaceae</taxon>
        <taxon>Infirmifilum</taxon>
    </lineage>
</organism>
<feature type="binding site" evidence="9">
    <location>
        <position position="65"/>
    </location>
    <ligand>
        <name>[4Fe-4S] cluster</name>
        <dbReference type="ChEBI" id="CHEBI:49883"/>
        <label>2</label>
        <note>4Fe-4S-S-AdoMet</note>
    </ligand>
</feature>
<comment type="cofactor">
    <cofactor evidence="9">
        <name>[4Fe-4S] cluster</name>
        <dbReference type="ChEBI" id="CHEBI:49883"/>
    </cofactor>
    <text evidence="9">Binds 2 [4Fe-4S] clusters. Binds 1 [4Fe-4S] cluster coordinated with 3 cysteines and an exchangeable S-adenosyl-L-methionine.</text>
</comment>
<reference evidence="11 12" key="1">
    <citation type="submission" date="2020-10" db="EMBL/GenBank/DDBJ databases">
        <title>Thermofilum lucidum 3507LT sp. nov. a novel member of Thermofilaceae family isolated from Chile hot spring, and proposal of description order Thermofilales.</title>
        <authorList>
            <person name="Zayulina K.S."/>
            <person name="Elcheninov A.G."/>
            <person name="Toshchakov S.V."/>
            <person name="Kublanov I.V."/>
        </authorList>
    </citation>
    <scope>NUCLEOTIDE SEQUENCE [LARGE SCALE GENOMIC DNA]</scope>
    <source>
        <strain evidence="11 12">3507LT</strain>
    </source>
</reference>
<evidence type="ECO:0000256" key="2">
    <source>
        <dbReference type="ARBA" id="ARBA00022691"/>
    </source>
</evidence>
<comment type="subcellular location">
    <subcellularLocation>
        <location evidence="9">Cytoplasm</location>
    </subcellularLocation>
</comment>
<dbReference type="InterPro" id="IPR007197">
    <property type="entry name" value="rSAM"/>
</dbReference>
<dbReference type="EC" id="4.1.3.44" evidence="9"/>
<keyword evidence="7 9" id="KW-0456">Lyase</keyword>
<dbReference type="InterPro" id="IPR013917">
    <property type="entry name" value="tRNA_wybutosine-synth"/>
</dbReference>
<feature type="binding site" evidence="9">
    <location>
        <position position="30"/>
    </location>
    <ligand>
        <name>[4Fe-4S] cluster</name>
        <dbReference type="ChEBI" id="CHEBI:49883"/>
        <label>1</label>
    </ligand>
</feature>
<dbReference type="GO" id="GO:0102521">
    <property type="term" value="F:tRNA-4-demethylwyosine synthase activity"/>
    <property type="evidence" value="ECO:0007669"/>
    <property type="project" value="UniProtKB-EC"/>
</dbReference>
<dbReference type="PANTHER" id="PTHR13930:SF0">
    <property type="entry name" value="S-ADENOSYL-L-METHIONINE-DEPENDENT TRNA 4-DEMETHYLWYOSINE SYNTHASE TYW1-RELATED"/>
    <property type="match status" value="1"/>
</dbReference>
<feature type="binding site" evidence="9">
    <location>
        <position position="69"/>
    </location>
    <ligand>
        <name>[4Fe-4S] cluster</name>
        <dbReference type="ChEBI" id="CHEBI:49883"/>
        <label>2</label>
        <note>4Fe-4S-S-AdoMet</note>
    </ligand>
</feature>
<evidence type="ECO:0000259" key="10">
    <source>
        <dbReference type="PROSITE" id="PS51918"/>
    </source>
</evidence>
<name>A0A7L9FL53_9CREN</name>
<dbReference type="Pfam" id="PF08608">
    <property type="entry name" value="Wyosine_form"/>
    <property type="match status" value="1"/>
</dbReference>
<evidence type="ECO:0000256" key="3">
    <source>
        <dbReference type="ARBA" id="ARBA00022694"/>
    </source>
</evidence>
<evidence type="ECO:0000256" key="1">
    <source>
        <dbReference type="ARBA" id="ARBA00022485"/>
    </source>
</evidence>
<keyword evidence="1 9" id="KW-0004">4Fe-4S</keyword>
<keyword evidence="3 9" id="KW-0819">tRNA processing</keyword>
<evidence type="ECO:0000313" key="12">
    <source>
        <dbReference type="Proteomes" id="UP000594121"/>
    </source>
</evidence>
<keyword evidence="6 9" id="KW-0411">Iron-sulfur</keyword>
<dbReference type="Proteomes" id="UP000594121">
    <property type="component" value="Chromosome"/>
</dbReference>
<dbReference type="CDD" id="cd01335">
    <property type="entry name" value="Radical_SAM"/>
    <property type="match status" value="1"/>
</dbReference>
<dbReference type="Pfam" id="PF04055">
    <property type="entry name" value="Radical_SAM"/>
    <property type="match status" value="1"/>
</dbReference>
<evidence type="ECO:0000256" key="9">
    <source>
        <dbReference type="HAMAP-Rule" id="MF_01921"/>
    </source>
</evidence>
<dbReference type="InterPro" id="IPR023993">
    <property type="entry name" value="TYW1_archaea"/>
</dbReference>
<dbReference type="GO" id="GO:0005737">
    <property type="term" value="C:cytoplasm"/>
    <property type="evidence" value="ECO:0007669"/>
    <property type="project" value="UniProtKB-SubCell"/>
</dbReference>
<dbReference type="Gene3D" id="3.20.20.70">
    <property type="entry name" value="Aldolase class I"/>
    <property type="match status" value="1"/>
</dbReference>
<proteinExistence type="inferred from homology"/>
<dbReference type="PROSITE" id="PS51918">
    <property type="entry name" value="RADICAL_SAM"/>
    <property type="match status" value="1"/>
</dbReference>
<feature type="domain" description="Radical SAM core" evidence="10">
    <location>
        <begin position="48"/>
        <end position="295"/>
    </location>
</feature>
<keyword evidence="2 9" id="KW-0949">S-adenosyl-L-methionine</keyword>
<dbReference type="EMBL" id="CP062310">
    <property type="protein sequence ID" value="QOJ79753.1"/>
    <property type="molecule type" value="Genomic_DNA"/>
</dbReference>
<feature type="binding site" evidence="9">
    <location>
        <position position="55"/>
    </location>
    <ligand>
        <name>[4Fe-4S] cluster</name>
        <dbReference type="ChEBI" id="CHEBI:49883"/>
        <label>1</label>
    </ligand>
</feature>
<dbReference type="PANTHER" id="PTHR13930">
    <property type="entry name" value="S-ADENOSYL-L-METHIONINE-DEPENDENT TRNA 4-DEMETHYLWYOSINE SYNTHASE"/>
    <property type="match status" value="1"/>
</dbReference>
<keyword evidence="9" id="KW-0963">Cytoplasm</keyword>
<keyword evidence="12" id="KW-1185">Reference proteome</keyword>
<evidence type="ECO:0000313" key="11">
    <source>
        <dbReference type="EMBL" id="QOJ79753.1"/>
    </source>
</evidence>
<dbReference type="InterPro" id="IPR013785">
    <property type="entry name" value="Aldolase_TIM"/>
</dbReference>
<feature type="binding site" evidence="9">
    <location>
        <position position="43"/>
    </location>
    <ligand>
        <name>[4Fe-4S] cluster</name>
        <dbReference type="ChEBI" id="CHEBI:49883"/>
        <label>1</label>
    </ligand>
</feature>
<comment type="function">
    <text evidence="9">Component of the wyosine derivatives biosynthesis pathway that catalyzes the condensation of N-methylguanine with 2 carbon atoms from pyruvate to form the tricyclic 4-demethylwyosine (imG-14) on guanosine-37 of tRNA(Phe).</text>
</comment>
<dbReference type="KEGG" id="thel:IG193_02975"/>
<evidence type="ECO:0000256" key="7">
    <source>
        <dbReference type="ARBA" id="ARBA00023239"/>
    </source>
</evidence>
<evidence type="ECO:0000256" key="8">
    <source>
        <dbReference type="ARBA" id="ARBA00049466"/>
    </source>
</evidence>
<comment type="similarity">
    <text evidence="9">Belongs to the TYW1 family.</text>
</comment>
<dbReference type="SFLD" id="SFLDS00029">
    <property type="entry name" value="Radical_SAM"/>
    <property type="match status" value="1"/>
</dbReference>
<evidence type="ECO:0000256" key="4">
    <source>
        <dbReference type="ARBA" id="ARBA00022723"/>
    </source>
</evidence>
<dbReference type="InterPro" id="IPR058240">
    <property type="entry name" value="rSAM_sf"/>
</dbReference>
<evidence type="ECO:0000256" key="6">
    <source>
        <dbReference type="ARBA" id="ARBA00023014"/>
    </source>
</evidence>
<comment type="subunit">
    <text evidence="9">Monomer.</text>
</comment>
<sequence length="355" mass="41590">MVAVQERLDVQRYLRAGYRLVGKHSAVAICRWTRAALRGERLCYKSWYGIQSHRCVQMTPVLNFCDFSCRFCWRMHQPGRFKIPVGWRWDGPDEIIDGSIIAQRLLLVGFKGNPQVSRERFLEAMFPRHFTMSLDGEPTLYPLLPELIKRVKERNMTAFLVTNGSIPVRLEQLVKKDAQPTNLYVSVYGPSEEVFNYTADPRVPRAWEMVQRSLELLDKFNESRTVIRFTMVKGLNMVDPEGYASLVKLGNPMFVELKGYTWVGESQKRLPITAMPTQEEILKFAGEISKLTGYQVKLTDEKSRVVLLVRDEDAWERNLKMREEWFKTVEKLDEQWKKKVQDFAMEEHGYRMLVY</sequence>